<dbReference type="SUPFAM" id="SSF54285">
    <property type="entry name" value="MoaD/ThiS"/>
    <property type="match status" value="1"/>
</dbReference>
<organism evidence="4">
    <name type="scientific">Thiolapillus brandeum</name>
    <dbReference type="NCBI Taxonomy" id="1076588"/>
    <lineage>
        <taxon>Bacteria</taxon>
        <taxon>Pseudomonadati</taxon>
        <taxon>Pseudomonadota</taxon>
        <taxon>Gammaproteobacteria</taxon>
        <taxon>Chromatiales</taxon>
        <taxon>Sedimenticolaceae</taxon>
        <taxon>Thiolapillus</taxon>
    </lineage>
</organism>
<dbReference type="Proteomes" id="UP000886339">
    <property type="component" value="Unassembled WGS sequence"/>
</dbReference>
<dbReference type="EMBL" id="DRLF01000003">
    <property type="protein sequence ID" value="HEC05217.1"/>
    <property type="molecule type" value="Genomic_DNA"/>
</dbReference>
<protein>
    <submittedName>
        <fullName evidence="4">DUF971 domain-containing protein</fullName>
    </submittedName>
</protein>
<dbReference type="PANTHER" id="PTHR35303:SF5">
    <property type="entry name" value="OS02G0197800 PROTEIN"/>
    <property type="match status" value="1"/>
</dbReference>
<evidence type="ECO:0000256" key="1">
    <source>
        <dbReference type="ARBA" id="ARBA00022723"/>
    </source>
</evidence>
<gene>
    <name evidence="4" type="ORF">ENJ12_00055</name>
</gene>
<dbReference type="InterPro" id="IPR016155">
    <property type="entry name" value="Mopterin_synth/thiamin_S_b"/>
</dbReference>
<dbReference type="AlphaFoldDB" id="A0A831RU41"/>
<keyword evidence="1" id="KW-0479">Metal-binding</keyword>
<dbReference type="PANTHER" id="PTHR35303">
    <property type="entry name" value="OS02G0197800 PROTEIN"/>
    <property type="match status" value="1"/>
</dbReference>
<sequence>MTKDNPPQPEEIRLHQKSRLLAIRFSDGQSFRLPCEYLRVHSPAAEVAASDMPETGKEEVNIISLEPQGSYALRIEFDDGHDTGIYSWERLYDLGKHQEEYWQAYLDRLKAHGMDRREVAENAGEPETLSLTIMYFNYLVNKLGIQQEEILLPASRVKTVQDLLKTLAIRKLERGYLLAEDNVRVTVNRQFAEPFTVLENGDEVGIVPNSPNPPAPPKT</sequence>
<accession>A0A831RU41</accession>
<dbReference type="InterPro" id="IPR038492">
    <property type="entry name" value="GBBH-like_N_sf"/>
</dbReference>
<dbReference type="Pfam" id="PF06155">
    <property type="entry name" value="GBBH-like_N"/>
    <property type="match status" value="1"/>
</dbReference>
<name>A0A831RU41_9GAMM</name>
<dbReference type="InterPro" id="IPR010376">
    <property type="entry name" value="GBBH-like_N"/>
</dbReference>
<feature type="domain" description="Gamma-butyrobetaine hydroxylase-like N-terminal" evidence="3">
    <location>
        <begin position="12"/>
        <end position="92"/>
    </location>
</feature>
<dbReference type="InterPro" id="IPR012675">
    <property type="entry name" value="Beta-grasp_dom_sf"/>
</dbReference>
<dbReference type="Gene3D" id="3.30.2020.30">
    <property type="match status" value="1"/>
</dbReference>
<dbReference type="GO" id="GO:0046872">
    <property type="term" value="F:metal ion binding"/>
    <property type="evidence" value="ECO:0007669"/>
    <property type="project" value="UniProtKB-KW"/>
</dbReference>
<evidence type="ECO:0000256" key="2">
    <source>
        <dbReference type="ARBA" id="ARBA00023004"/>
    </source>
</evidence>
<proteinExistence type="predicted"/>
<dbReference type="Gene3D" id="3.10.20.30">
    <property type="match status" value="1"/>
</dbReference>
<comment type="caution">
    <text evidence="4">The sequence shown here is derived from an EMBL/GenBank/DDBJ whole genome shotgun (WGS) entry which is preliminary data.</text>
</comment>
<reference evidence="4" key="1">
    <citation type="journal article" date="2020" name="mSystems">
        <title>Genome- and Community-Level Interaction Insights into Carbon Utilization and Element Cycling Functions of Hydrothermarchaeota in Hydrothermal Sediment.</title>
        <authorList>
            <person name="Zhou Z."/>
            <person name="Liu Y."/>
            <person name="Xu W."/>
            <person name="Pan J."/>
            <person name="Luo Z.H."/>
            <person name="Li M."/>
        </authorList>
    </citation>
    <scope>NUCLEOTIDE SEQUENCE [LARGE SCALE GENOMIC DNA]</scope>
    <source>
        <strain evidence="4">HyVt-458</strain>
    </source>
</reference>
<keyword evidence="2" id="KW-0408">Iron</keyword>
<evidence type="ECO:0000313" key="4">
    <source>
        <dbReference type="EMBL" id="HEC05217.1"/>
    </source>
</evidence>
<dbReference type="Pfam" id="PF02597">
    <property type="entry name" value="ThiS"/>
    <property type="match status" value="1"/>
</dbReference>
<dbReference type="InterPro" id="IPR003749">
    <property type="entry name" value="ThiS/MoaD-like"/>
</dbReference>
<evidence type="ECO:0000259" key="3">
    <source>
        <dbReference type="Pfam" id="PF06155"/>
    </source>
</evidence>